<comment type="catalytic activity">
    <reaction evidence="1">
        <text>S-ubiquitinyl-[E2 ubiquitin-conjugating enzyme]-L-cysteine + [acceptor protein]-L-lysine = [E2 ubiquitin-conjugating enzyme]-L-cysteine + N(6)-ubiquitinyl-[acceptor protein]-L-lysine.</text>
        <dbReference type="EC" id="2.3.2.27"/>
    </reaction>
</comment>
<keyword evidence="5" id="KW-0479">Metal-binding</keyword>
<proteinExistence type="predicted"/>
<feature type="domain" description="RING-type" evidence="9">
    <location>
        <begin position="79"/>
        <end position="119"/>
    </location>
</feature>
<dbReference type="InterPro" id="IPR017907">
    <property type="entry name" value="Znf_RING_CS"/>
</dbReference>
<dbReference type="Gene3D" id="3.30.40.10">
    <property type="entry name" value="Zinc/RING finger domain, C3HC4 (zinc finger)"/>
    <property type="match status" value="1"/>
</dbReference>
<evidence type="ECO:0000313" key="10">
    <source>
        <dbReference type="EMBL" id="KAJ0408927.1"/>
    </source>
</evidence>
<keyword evidence="11" id="KW-1185">Reference proteome</keyword>
<dbReference type="EC" id="2.3.2.27" evidence="3"/>
<evidence type="ECO:0000256" key="6">
    <source>
        <dbReference type="ARBA" id="ARBA00022771"/>
    </source>
</evidence>
<dbReference type="CDD" id="cd16531">
    <property type="entry name" value="RING-HC_RING1-like"/>
    <property type="match status" value="1"/>
</dbReference>
<sequence>MTGLSAAPRNPYVFTREEYDSLVSKMPHPVISARSEYEEVELVEDCTLYDIYRQPRQPVTSPEVTRTLPVRVLNADLTCPICLGIIRNTEVVMECLHRFCGDCIQKCLRVGKNECPSCRIHIPSKRSLRKDTNFDELIAKIYPNLDEFQSQEEKLIEEINRTRHFNNALTQSTKMEESGDMPKLEKTLFRTSYKLKIRHLKKHLCTLLRLENAENMRIVLPAKNCSISGLSTATSAASGGVSIRKDLLFDQELEDYVSLYDIYQQYGMGIKWELQLLYHFSDTIVNGVAQFIANGV</sequence>
<dbReference type="InterPro" id="IPR043540">
    <property type="entry name" value="RING1/RING2"/>
</dbReference>
<evidence type="ECO:0000256" key="2">
    <source>
        <dbReference type="ARBA" id="ARBA00004906"/>
    </source>
</evidence>
<dbReference type="GO" id="GO:0003682">
    <property type="term" value="F:chromatin binding"/>
    <property type="evidence" value="ECO:0007669"/>
    <property type="project" value="TreeGrafter"/>
</dbReference>
<evidence type="ECO:0000256" key="5">
    <source>
        <dbReference type="ARBA" id="ARBA00022723"/>
    </source>
</evidence>
<evidence type="ECO:0000259" key="9">
    <source>
        <dbReference type="PROSITE" id="PS50089"/>
    </source>
</evidence>
<keyword evidence="6 8" id="KW-0863">Zinc-finger</keyword>
<evidence type="ECO:0000256" key="7">
    <source>
        <dbReference type="ARBA" id="ARBA00022833"/>
    </source>
</evidence>
<dbReference type="EMBL" id="JAKCXM010000007">
    <property type="protein sequence ID" value="KAJ0408927.1"/>
    <property type="molecule type" value="Genomic_DNA"/>
</dbReference>
<dbReference type="GO" id="GO:0008270">
    <property type="term" value="F:zinc ion binding"/>
    <property type="evidence" value="ECO:0007669"/>
    <property type="project" value="UniProtKB-KW"/>
</dbReference>
<organism evidence="10 11">
    <name type="scientific">Pythium insidiosum</name>
    <name type="common">Pythiosis disease agent</name>
    <dbReference type="NCBI Taxonomy" id="114742"/>
    <lineage>
        <taxon>Eukaryota</taxon>
        <taxon>Sar</taxon>
        <taxon>Stramenopiles</taxon>
        <taxon>Oomycota</taxon>
        <taxon>Peronosporomycetes</taxon>
        <taxon>Pythiales</taxon>
        <taxon>Pythiaceae</taxon>
        <taxon>Pythium</taxon>
    </lineage>
</organism>
<dbReference type="AlphaFoldDB" id="A0AAD5QCJ7"/>
<dbReference type="PROSITE" id="PS50089">
    <property type="entry name" value="ZF_RING_2"/>
    <property type="match status" value="1"/>
</dbReference>
<dbReference type="GO" id="GO:0061630">
    <property type="term" value="F:ubiquitin protein ligase activity"/>
    <property type="evidence" value="ECO:0007669"/>
    <property type="project" value="UniProtKB-EC"/>
</dbReference>
<evidence type="ECO:0000256" key="3">
    <source>
        <dbReference type="ARBA" id="ARBA00012483"/>
    </source>
</evidence>
<reference evidence="10" key="1">
    <citation type="submission" date="2021-12" db="EMBL/GenBank/DDBJ databases">
        <title>Prjna785345.</title>
        <authorList>
            <person name="Rujirawat T."/>
            <person name="Krajaejun T."/>
        </authorList>
    </citation>
    <scope>NUCLEOTIDE SEQUENCE</scope>
    <source>
        <strain evidence="10">Pi057C3</strain>
    </source>
</reference>
<dbReference type="InterPro" id="IPR013083">
    <property type="entry name" value="Znf_RING/FYVE/PHD"/>
</dbReference>
<evidence type="ECO:0000256" key="1">
    <source>
        <dbReference type="ARBA" id="ARBA00000900"/>
    </source>
</evidence>
<gene>
    <name evidence="10" type="ORF">P43SY_002806</name>
</gene>
<comment type="pathway">
    <text evidence="2">Protein modification; protein ubiquitination.</text>
</comment>
<evidence type="ECO:0000256" key="8">
    <source>
        <dbReference type="PROSITE-ProRule" id="PRU00175"/>
    </source>
</evidence>
<accession>A0AAD5QCJ7</accession>
<keyword evidence="4" id="KW-0808">Transferase</keyword>
<comment type="caution">
    <text evidence="10">The sequence shown here is derived from an EMBL/GenBank/DDBJ whole genome shotgun (WGS) entry which is preliminary data.</text>
</comment>
<dbReference type="SUPFAM" id="SSF57850">
    <property type="entry name" value="RING/U-box"/>
    <property type="match status" value="1"/>
</dbReference>
<dbReference type="InterPro" id="IPR001841">
    <property type="entry name" value="Znf_RING"/>
</dbReference>
<dbReference type="SMART" id="SM00184">
    <property type="entry name" value="RING"/>
    <property type="match status" value="1"/>
</dbReference>
<dbReference type="PANTHER" id="PTHR46076">
    <property type="entry name" value="E3 UBIQUITIN-PROTEIN LIGASE RING1 / RING 2 FAMILY MEMBER"/>
    <property type="match status" value="1"/>
</dbReference>
<dbReference type="PROSITE" id="PS00518">
    <property type="entry name" value="ZF_RING_1"/>
    <property type="match status" value="1"/>
</dbReference>
<evidence type="ECO:0000313" key="11">
    <source>
        <dbReference type="Proteomes" id="UP001209570"/>
    </source>
</evidence>
<protein>
    <recommendedName>
        <fullName evidence="3">RING-type E3 ubiquitin transferase</fullName>
        <ecNumber evidence="3">2.3.2.27</ecNumber>
    </recommendedName>
</protein>
<name>A0AAD5QCJ7_PYTIN</name>
<dbReference type="PANTHER" id="PTHR46076:SF3">
    <property type="entry name" value="E3 UBIQUITIN-PROTEIN LIGASE RING1"/>
    <property type="match status" value="1"/>
</dbReference>
<keyword evidence="7" id="KW-0862">Zinc</keyword>
<dbReference type="GO" id="GO:0000151">
    <property type="term" value="C:ubiquitin ligase complex"/>
    <property type="evidence" value="ECO:0007669"/>
    <property type="project" value="InterPro"/>
</dbReference>
<dbReference type="GO" id="GO:0031519">
    <property type="term" value="C:PcG protein complex"/>
    <property type="evidence" value="ECO:0007669"/>
    <property type="project" value="TreeGrafter"/>
</dbReference>
<dbReference type="Pfam" id="PF13923">
    <property type="entry name" value="zf-C3HC4_2"/>
    <property type="match status" value="1"/>
</dbReference>
<evidence type="ECO:0000256" key="4">
    <source>
        <dbReference type="ARBA" id="ARBA00022679"/>
    </source>
</evidence>
<dbReference type="Proteomes" id="UP001209570">
    <property type="component" value="Unassembled WGS sequence"/>
</dbReference>